<proteinExistence type="predicted"/>
<dbReference type="PROSITE" id="PS51352">
    <property type="entry name" value="THIOREDOXIN_2"/>
    <property type="match status" value="1"/>
</dbReference>
<keyword evidence="1" id="KW-1015">Disulfide bond</keyword>
<dbReference type="InterPro" id="IPR013766">
    <property type="entry name" value="Thioredoxin_domain"/>
</dbReference>
<dbReference type="Pfam" id="PF00085">
    <property type="entry name" value="Thioredoxin"/>
    <property type="match status" value="1"/>
</dbReference>
<reference evidence="3" key="1">
    <citation type="submission" date="2021-07" db="EMBL/GenBank/DDBJ databases">
        <title>Draft genome of Mortierella alpina, strain LL118, isolated from an aspen leaf litter sample.</title>
        <authorList>
            <person name="Yang S."/>
            <person name="Vinatzer B.A."/>
        </authorList>
    </citation>
    <scope>NUCLEOTIDE SEQUENCE</scope>
    <source>
        <strain evidence="3">LL118</strain>
    </source>
</reference>
<comment type="caution">
    <text evidence="3">The sequence shown here is derived from an EMBL/GenBank/DDBJ whole genome shotgun (WGS) entry which is preliminary data.</text>
</comment>
<protein>
    <recommendedName>
        <fullName evidence="2">Thioredoxin domain-containing protein</fullName>
    </recommendedName>
</protein>
<name>A0A9P7ZZZ2_MORAP</name>
<feature type="domain" description="Thioredoxin" evidence="2">
    <location>
        <begin position="1"/>
        <end position="114"/>
    </location>
</feature>
<dbReference type="Gene3D" id="3.40.30.10">
    <property type="entry name" value="Glutaredoxin"/>
    <property type="match status" value="1"/>
</dbReference>
<dbReference type="InterPro" id="IPR017937">
    <property type="entry name" value="Thioredoxin_CS"/>
</dbReference>
<dbReference type="AlphaFoldDB" id="A0A9P7ZZZ2"/>
<evidence type="ECO:0000313" key="3">
    <source>
        <dbReference type="EMBL" id="KAG9320900.1"/>
    </source>
</evidence>
<evidence type="ECO:0000259" key="2">
    <source>
        <dbReference type="PROSITE" id="PS51352"/>
    </source>
</evidence>
<sequence length="118" mass="13327">MQGISSMSVSTITSREQYDTILSTSEATKLVIVQFTATWCGPCQTIKPFVEKFSETYPHVTFVKVDVDEFEKLADDAEVTAMPTFQFHRANRKIAELKGDEAPELKALIEKYQTLAEE</sequence>
<gene>
    <name evidence="3" type="ORF">KVV02_008684</name>
</gene>
<accession>A0A9P7ZZZ2</accession>
<dbReference type="FunFam" id="3.40.30.10:FF:000245">
    <property type="entry name" value="Thioredoxin"/>
    <property type="match status" value="1"/>
</dbReference>
<dbReference type="CDD" id="cd02947">
    <property type="entry name" value="TRX_family"/>
    <property type="match status" value="1"/>
</dbReference>
<evidence type="ECO:0000256" key="1">
    <source>
        <dbReference type="ARBA" id="ARBA00023157"/>
    </source>
</evidence>
<dbReference type="InterPro" id="IPR036249">
    <property type="entry name" value="Thioredoxin-like_sf"/>
</dbReference>
<organism evidence="3 4">
    <name type="scientific">Mortierella alpina</name>
    <name type="common">Oleaginous fungus</name>
    <name type="synonym">Mortierella renispora</name>
    <dbReference type="NCBI Taxonomy" id="64518"/>
    <lineage>
        <taxon>Eukaryota</taxon>
        <taxon>Fungi</taxon>
        <taxon>Fungi incertae sedis</taxon>
        <taxon>Mucoromycota</taxon>
        <taxon>Mortierellomycotina</taxon>
        <taxon>Mortierellomycetes</taxon>
        <taxon>Mortierellales</taxon>
        <taxon>Mortierellaceae</taxon>
        <taxon>Mortierella</taxon>
    </lineage>
</organism>
<dbReference type="Proteomes" id="UP000717515">
    <property type="component" value="Unassembled WGS sequence"/>
</dbReference>
<dbReference type="SUPFAM" id="SSF52833">
    <property type="entry name" value="Thioredoxin-like"/>
    <property type="match status" value="1"/>
</dbReference>
<dbReference type="PANTHER" id="PTHR46115">
    <property type="entry name" value="THIOREDOXIN-LIKE PROTEIN 1"/>
    <property type="match status" value="1"/>
</dbReference>
<dbReference type="EMBL" id="JAIFTL010000248">
    <property type="protein sequence ID" value="KAG9320900.1"/>
    <property type="molecule type" value="Genomic_DNA"/>
</dbReference>
<evidence type="ECO:0000313" key="4">
    <source>
        <dbReference type="Proteomes" id="UP000717515"/>
    </source>
</evidence>
<dbReference type="PRINTS" id="PR00421">
    <property type="entry name" value="THIOREDOXIN"/>
</dbReference>
<dbReference type="PROSITE" id="PS00194">
    <property type="entry name" value="THIOREDOXIN_1"/>
    <property type="match status" value="1"/>
</dbReference>